<dbReference type="AlphaFoldDB" id="A0A1X7GG03"/>
<organism evidence="1 2">
    <name type="scientific">Trinickia caryophylli</name>
    <name type="common">Paraburkholderia caryophylli</name>
    <dbReference type="NCBI Taxonomy" id="28094"/>
    <lineage>
        <taxon>Bacteria</taxon>
        <taxon>Pseudomonadati</taxon>
        <taxon>Pseudomonadota</taxon>
        <taxon>Betaproteobacteria</taxon>
        <taxon>Burkholderiales</taxon>
        <taxon>Burkholderiaceae</taxon>
        <taxon>Trinickia</taxon>
    </lineage>
</organism>
<protein>
    <recommendedName>
        <fullName evidence="3">Metal ABC transporter ATPase</fullName>
    </recommendedName>
</protein>
<dbReference type="EMBL" id="FXAH01000015">
    <property type="protein sequence ID" value="SMF69255.1"/>
    <property type="molecule type" value="Genomic_DNA"/>
</dbReference>
<name>A0A1X7GG03_TRICW</name>
<dbReference type="RefSeq" id="WP_085229744.1">
    <property type="nucleotide sequence ID" value="NZ_CP131478.1"/>
</dbReference>
<gene>
    <name evidence="1" type="ORF">SAMN06295900_115151</name>
</gene>
<dbReference type="GeneID" id="95552834"/>
<dbReference type="Gene3D" id="3.30.160.100">
    <property type="entry name" value="Ribosome hibernation promotion factor-like"/>
    <property type="match status" value="1"/>
</dbReference>
<reference evidence="2" key="1">
    <citation type="submission" date="2017-04" db="EMBL/GenBank/DDBJ databases">
        <authorList>
            <person name="Varghese N."/>
            <person name="Submissions S."/>
        </authorList>
    </citation>
    <scope>NUCLEOTIDE SEQUENCE [LARGE SCALE GENOMIC DNA]</scope>
    <source>
        <strain evidence="2">Ballard 720</strain>
    </source>
</reference>
<proteinExistence type="predicted"/>
<keyword evidence="2" id="KW-1185">Reference proteome</keyword>
<evidence type="ECO:0000313" key="1">
    <source>
        <dbReference type="EMBL" id="SMF69255.1"/>
    </source>
</evidence>
<evidence type="ECO:0000313" key="2">
    <source>
        <dbReference type="Proteomes" id="UP000192911"/>
    </source>
</evidence>
<evidence type="ECO:0008006" key="3">
    <source>
        <dbReference type="Google" id="ProtNLM"/>
    </source>
</evidence>
<dbReference type="Proteomes" id="UP000192911">
    <property type="component" value="Unassembled WGS sequence"/>
</dbReference>
<dbReference type="InterPro" id="IPR036567">
    <property type="entry name" value="RHF-like"/>
</dbReference>
<sequence length="104" mass="11077">MGIGMQIVYLGFPGAARIEAAAAVELLRLERFSGAISGCHLAIEAMHSTTVTGTDYDARLDLVTRDGKLLPMPHCANADPEAAIRLAFDRAEQALLDPEACGKH</sequence>
<dbReference type="OrthoDB" id="9132248at2"/>
<accession>A0A1X7GG03</accession>